<organism evidence="7 8">
    <name type="scientific">Caldanaerobius fijiensis DSM 17918</name>
    <dbReference type="NCBI Taxonomy" id="1121256"/>
    <lineage>
        <taxon>Bacteria</taxon>
        <taxon>Bacillati</taxon>
        <taxon>Bacillota</taxon>
        <taxon>Clostridia</taxon>
        <taxon>Thermoanaerobacterales</taxon>
        <taxon>Thermoanaerobacteraceae</taxon>
        <taxon>Caldanaerobius</taxon>
    </lineage>
</organism>
<dbReference type="GO" id="GO:0009236">
    <property type="term" value="P:cobalamin biosynthetic process"/>
    <property type="evidence" value="ECO:0007669"/>
    <property type="project" value="UniProtKB-UniPathway"/>
</dbReference>
<evidence type="ECO:0000259" key="6">
    <source>
        <dbReference type="Pfam" id="PF00590"/>
    </source>
</evidence>
<dbReference type="Gene3D" id="3.40.1010.10">
    <property type="entry name" value="Cobalt-precorrin-4 Transmethylase, Domain 1"/>
    <property type="match status" value="1"/>
</dbReference>
<dbReference type="PANTHER" id="PTHR43182">
    <property type="entry name" value="COBALT-PRECORRIN-6B C(15)-METHYLTRANSFERASE (DECARBOXYLATING)"/>
    <property type="match status" value="1"/>
</dbReference>
<proteinExistence type="predicted"/>
<accession>A0A1M4YNG3</accession>
<dbReference type="RefSeq" id="WP_073342862.1">
    <property type="nucleotide sequence ID" value="NZ_FQVH01000011.1"/>
</dbReference>
<keyword evidence="3 7" id="KW-0489">Methyltransferase</keyword>
<comment type="pathway">
    <text evidence="1">Cofactor biosynthesis; adenosylcobalamin biosynthesis.</text>
</comment>
<name>A0A1M4YNG3_9THEO</name>
<dbReference type="PANTHER" id="PTHR43182:SF1">
    <property type="entry name" value="COBALT-PRECORRIN-7 C(5)-METHYLTRANSFERASE"/>
    <property type="match status" value="1"/>
</dbReference>
<evidence type="ECO:0000256" key="3">
    <source>
        <dbReference type="ARBA" id="ARBA00022603"/>
    </source>
</evidence>
<dbReference type="OrthoDB" id="9780707at2"/>
<evidence type="ECO:0000256" key="5">
    <source>
        <dbReference type="ARBA" id="ARBA00022691"/>
    </source>
</evidence>
<dbReference type="InterPro" id="IPR000878">
    <property type="entry name" value="4pyrrol_Mease"/>
</dbReference>
<sequence>MISVVGVGPGALEYIVPEAMKRIKSADILIGGARVLSQFKDINCVKYVIKADTDWSVILKQPGHKVIMASGDPGLYGITELVKRYTDEDIDIVPGISSVQYMFSRLQMPWHDCKIISLHGREQDVIEAVSRYPVVAVLTDCRHNPVYIAKILYGNGIRDRQIYVGENLSYGNEKIRKFSVDELVNYDGDFDINVVVIR</sequence>
<dbReference type="GO" id="GO:0032259">
    <property type="term" value="P:methylation"/>
    <property type="evidence" value="ECO:0007669"/>
    <property type="project" value="UniProtKB-KW"/>
</dbReference>
<evidence type="ECO:0000313" key="7">
    <source>
        <dbReference type="EMBL" id="SHF07193.1"/>
    </source>
</evidence>
<reference evidence="7 8" key="1">
    <citation type="submission" date="2016-11" db="EMBL/GenBank/DDBJ databases">
        <authorList>
            <person name="Jaros S."/>
            <person name="Januszkiewicz K."/>
            <person name="Wedrychowicz H."/>
        </authorList>
    </citation>
    <scope>NUCLEOTIDE SEQUENCE [LARGE SCALE GENOMIC DNA]</scope>
    <source>
        <strain evidence="7 8">DSM 17918</strain>
    </source>
</reference>
<evidence type="ECO:0000313" key="8">
    <source>
        <dbReference type="Proteomes" id="UP000184088"/>
    </source>
</evidence>
<dbReference type="EMBL" id="FQVH01000011">
    <property type="protein sequence ID" value="SHF07193.1"/>
    <property type="molecule type" value="Genomic_DNA"/>
</dbReference>
<dbReference type="InterPro" id="IPR014777">
    <property type="entry name" value="4pyrrole_Mease_sub1"/>
</dbReference>
<dbReference type="AlphaFoldDB" id="A0A1M4YNG3"/>
<dbReference type="Proteomes" id="UP000184088">
    <property type="component" value="Unassembled WGS sequence"/>
</dbReference>
<dbReference type="Pfam" id="PF00590">
    <property type="entry name" value="TP_methylase"/>
    <property type="match status" value="1"/>
</dbReference>
<dbReference type="InterPro" id="IPR014776">
    <property type="entry name" value="4pyrrole_Mease_sub2"/>
</dbReference>
<dbReference type="STRING" id="1121256.SAMN02746089_01246"/>
<dbReference type="GO" id="GO:0008276">
    <property type="term" value="F:protein methyltransferase activity"/>
    <property type="evidence" value="ECO:0007669"/>
    <property type="project" value="InterPro"/>
</dbReference>
<evidence type="ECO:0000256" key="1">
    <source>
        <dbReference type="ARBA" id="ARBA00004953"/>
    </source>
</evidence>
<dbReference type="NCBIfam" id="TIGR02467">
    <property type="entry name" value="CbiE"/>
    <property type="match status" value="1"/>
</dbReference>
<keyword evidence="2" id="KW-0169">Cobalamin biosynthesis</keyword>
<protein>
    <submittedName>
        <fullName evidence="7">Precorrin-6Y C5,15-methyltransferase (Decarboxylating)</fullName>
    </submittedName>
</protein>
<dbReference type="UniPathway" id="UPA00148"/>
<evidence type="ECO:0000256" key="4">
    <source>
        <dbReference type="ARBA" id="ARBA00022679"/>
    </source>
</evidence>
<keyword evidence="5" id="KW-0949">S-adenosyl-L-methionine</keyword>
<gene>
    <name evidence="7" type="ORF">SAMN02746089_01246</name>
</gene>
<dbReference type="InterPro" id="IPR035996">
    <property type="entry name" value="4pyrrol_Methylase_sf"/>
</dbReference>
<keyword evidence="8" id="KW-1185">Reference proteome</keyword>
<dbReference type="Gene3D" id="3.30.950.10">
    <property type="entry name" value="Methyltransferase, Cobalt-precorrin-4 Transmethylase, Domain 2"/>
    <property type="match status" value="1"/>
</dbReference>
<feature type="domain" description="Tetrapyrrole methylase" evidence="6">
    <location>
        <begin position="1"/>
        <end position="183"/>
    </location>
</feature>
<dbReference type="CDD" id="cd11644">
    <property type="entry name" value="Precorrin-6Y-MT"/>
    <property type="match status" value="1"/>
</dbReference>
<dbReference type="InterPro" id="IPR050714">
    <property type="entry name" value="Cobalamin_biosynth_MTase"/>
</dbReference>
<evidence type="ECO:0000256" key="2">
    <source>
        <dbReference type="ARBA" id="ARBA00022573"/>
    </source>
</evidence>
<dbReference type="SUPFAM" id="SSF53790">
    <property type="entry name" value="Tetrapyrrole methylase"/>
    <property type="match status" value="1"/>
</dbReference>
<keyword evidence="4 7" id="KW-0808">Transferase</keyword>
<dbReference type="InterPro" id="IPR012818">
    <property type="entry name" value="CbiE"/>
</dbReference>